<dbReference type="RefSeq" id="WP_190465345.1">
    <property type="nucleotide sequence ID" value="NZ_JACJPW010000038.1"/>
</dbReference>
<dbReference type="Pfam" id="PF14384">
    <property type="entry name" value="BrnA_antitoxin"/>
    <property type="match status" value="1"/>
</dbReference>
<organism evidence="1 2">
    <name type="scientific">Aerosakkonema funiforme FACHB-1375</name>
    <dbReference type="NCBI Taxonomy" id="2949571"/>
    <lineage>
        <taxon>Bacteria</taxon>
        <taxon>Bacillati</taxon>
        <taxon>Cyanobacteriota</taxon>
        <taxon>Cyanophyceae</taxon>
        <taxon>Oscillatoriophycideae</taxon>
        <taxon>Aerosakkonematales</taxon>
        <taxon>Aerosakkonemataceae</taxon>
        <taxon>Aerosakkonema</taxon>
    </lineage>
</organism>
<dbReference type="EMBL" id="JACJPW010000038">
    <property type="protein sequence ID" value="MBD2182532.1"/>
    <property type="molecule type" value="Genomic_DNA"/>
</dbReference>
<gene>
    <name evidence="1" type="ORF">H6G03_15745</name>
</gene>
<dbReference type="AlphaFoldDB" id="A0A926VGW9"/>
<dbReference type="InterPro" id="IPR025528">
    <property type="entry name" value="BrnA_antitoxin"/>
</dbReference>
<reference evidence="1" key="2">
    <citation type="submission" date="2020-08" db="EMBL/GenBank/DDBJ databases">
        <authorList>
            <person name="Chen M."/>
            <person name="Teng W."/>
            <person name="Zhao L."/>
            <person name="Hu C."/>
            <person name="Zhou Y."/>
            <person name="Han B."/>
            <person name="Song L."/>
            <person name="Shu W."/>
        </authorList>
    </citation>
    <scope>NUCLEOTIDE SEQUENCE</scope>
    <source>
        <strain evidence="1">FACHB-1375</strain>
    </source>
</reference>
<comment type="caution">
    <text evidence="1">The sequence shown here is derived from an EMBL/GenBank/DDBJ whole genome shotgun (WGS) entry which is preliminary data.</text>
</comment>
<sequence length="88" mass="10027">MPKKVEFPFEKARRITPEEVMAAETAIQEQFGINYSRVGRPPKNETEKYQAVSIRLHPQVIAWAKAEAEKRGVGYQTIINEALLKLSV</sequence>
<name>A0A926VGW9_9CYAN</name>
<evidence type="ECO:0000313" key="2">
    <source>
        <dbReference type="Proteomes" id="UP000641646"/>
    </source>
</evidence>
<keyword evidence="2" id="KW-1185">Reference proteome</keyword>
<evidence type="ECO:0000313" key="1">
    <source>
        <dbReference type="EMBL" id="MBD2182532.1"/>
    </source>
</evidence>
<reference evidence="1" key="1">
    <citation type="journal article" date="2015" name="ISME J.">
        <title>Draft Genome Sequence of Streptomyces incarnatus NRRL8089, which Produces the Nucleoside Antibiotic Sinefungin.</title>
        <authorList>
            <person name="Oshima K."/>
            <person name="Hattori M."/>
            <person name="Shimizu H."/>
            <person name="Fukuda K."/>
            <person name="Nemoto M."/>
            <person name="Inagaki K."/>
            <person name="Tamura T."/>
        </authorList>
    </citation>
    <scope>NUCLEOTIDE SEQUENCE</scope>
    <source>
        <strain evidence="1">FACHB-1375</strain>
    </source>
</reference>
<accession>A0A926VGW9</accession>
<protein>
    <submittedName>
        <fullName evidence="1">BrnA antitoxin family protein</fullName>
    </submittedName>
</protein>
<dbReference type="Proteomes" id="UP000641646">
    <property type="component" value="Unassembled WGS sequence"/>
</dbReference>
<proteinExistence type="predicted"/>